<name>A0A1F5PJN2_9BACT</name>
<dbReference type="NCBIfam" id="NF009251">
    <property type="entry name" value="PRK12607.1"/>
    <property type="match status" value="1"/>
</dbReference>
<dbReference type="GO" id="GO:0005737">
    <property type="term" value="C:cytoplasm"/>
    <property type="evidence" value="ECO:0007669"/>
    <property type="project" value="TreeGrafter"/>
</dbReference>
<keyword evidence="4 8" id="KW-0547">Nucleotide-binding</keyword>
<evidence type="ECO:0000256" key="8">
    <source>
        <dbReference type="HAMAP-Rule" id="MF_00137"/>
    </source>
</evidence>
<evidence type="ECO:0000256" key="3">
    <source>
        <dbReference type="ARBA" id="ARBA00022598"/>
    </source>
</evidence>
<evidence type="ECO:0000256" key="4">
    <source>
        <dbReference type="ARBA" id="ARBA00022741"/>
    </source>
</evidence>
<comment type="catalytic activity">
    <reaction evidence="7 8">
        <text>5-amino-1-(5-phospho-D-ribosyl)imidazole-4-carboxylate + L-aspartate + ATP = (2S)-2-[5-amino-1-(5-phospho-beta-D-ribosyl)imidazole-4-carboxamido]succinate + ADP + phosphate + 2 H(+)</text>
        <dbReference type="Rhea" id="RHEA:22628"/>
        <dbReference type="ChEBI" id="CHEBI:15378"/>
        <dbReference type="ChEBI" id="CHEBI:29991"/>
        <dbReference type="ChEBI" id="CHEBI:30616"/>
        <dbReference type="ChEBI" id="CHEBI:43474"/>
        <dbReference type="ChEBI" id="CHEBI:58443"/>
        <dbReference type="ChEBI" id="CHEBI:77657"/>
        <dbReference type="ChEBI" id="CHEBI:456216"/>
        <dbReference type="EC" id="6.3.2.6"/>
    </reaction>
</comment>
<dbReference type="EMBL" id="MFEY01000007">
    <property type="protein sequence ID" value="OGE90136.1"/>
    <property type="molecule type" value="Genomic_DNA"/>
</dbReference>
<dbReference type="PANTHER" id="PTHR43700">
    <property type="entry name" value="PHOSPHORIBOSYLAMINOIMIDAZOLE-SUCCINOCARBOXAMIDE SYNTHASE"/>
    <property type="match status" value="1"/>
</dbReference>
<dbReference type="EC" id="6.3.2.6" evidence="8"/>
<keyword evidence="5 8" id="KW-0658">Purine biosynthesis</keyword>
<organism evidence="10 11">
    <name type="scientific">Candidatus Doudnabacteria bacterium RIFCSPHIGHO2_12_FULL_48_16</name>
    <dbReference type="NCBI Taxonomy" id="1817838"/>
    <lineage>
        <taxon>Bacteria</taxon>
        <taxon>Candidatus Doudnaibacteriota</taxon>
    </lineage>
</organism>
<proteinExistence type="inferred from homology"/>
<dbReference type="HAMAP" id="MF_00137">
    <property type="entry name" value="SAICAR_synth"/>
    <property type="match status" value="1"/>
</dbReference>
<evidence type="ECO:0000256" key="6">
    <source>
        <dbReference type="ARBA" id="ARBA00022840"/>
    </source>
</evidence>
<dbReference type="Gene3D" id="3.30.470.20">
    <property type="entry name" value="ATP-grasp fold, B domain"/>
    <property type="match status" value="1"/>
</dbReference>
<evidence type="ECO:0000313" key="10">
    <source>
        <dbReference type="EMBL" id="OGE90136.1"/>
    </source>
</evidence>
<keyword evidence="6 8" id="KW-0067">ATP-binding</keyword>
<sequence length="323" mass="37833">MEKKIIAQNINNVLRETNLSALGPKRTGKVRDIYDLGDKLILISTDRHSSFDRIIAHIPFKGQILTETSRYWFDATKDIIPNHVLEYPDPNVLVAKKYKIVPIEIIPRAYITGSTNTSLWTHYQKGKRDFGNFILPEGLRKNEKLKETVLTFTTKLEEHDRSLTPKEIVDEGLLTTDILKKVSDTSLALFKRGQEISADRGFIMVDTKYEFGLDENNNLVLIDEIHTPDSARWWMLKSYEERFNNGEEPEYFDKEFLRLWFKGKCDPYKDKVLPEVPPDMIVELASRYIEIYEKMLGRKFEANIQEPIEQRIKNSLKKYEIQR</sequence>
<comment type="pathway">
    <text evidence="1 8">Purine metabolism; IMP biosynthesis via de novo pathway; 5-amino-1-(5-phospho-D-ribosyl)imidazole-4-carboxamide from 5-amino-1-(5-phospho-D-ribosyl)imidazole-4-carboxylate: step 1/2.</text>
</comment>
<dbReference type="Proteomes" id="UP000177682">
    <property type="component" value="Unassembled WGS sequence"/>
</dbReference>
<dbReference type="SUPFAM" id="SSF56104">
    <property type="entry name" value="SAICAR synthase-like"/>
    <property type="match status" value="1"/>
</dbReference>
<comment type="caution">
    <text evidence="10">The sequence shown here is derived from an EMBL/GenBank/DDBJ whole genome shotgun (WGS) entry which is preliminary data.</text>
</comment>
<dbReference type="GO" id="GO:0006189">
    <property type="term" value="P:'de novo' IMP biosynthetic process"/>
    <property type="evidence" value="ECO:0007669"/>
    <property type="project" value="UniProtKB-UniRule"/>
</dbReference>
<dbReference type="CDD" id="cd01414">
    <property type="entry name" value="SAICAR_synt_Sc"/>
    <property type="match status" value="1"/>
</dbReference>
<evidence type="ECO:0000256" key="2">
    <source>
        <dbReference type="ARBA" id="ARBA00010190"/>
    </source>
</evidence>
<keyword evidence="3 8" id="KW-0436">Ligase</keyword>
<evidence type="ECO:0000256" key="7">
    <source>
        <dbReference type="ARBA" id="ARBA00048475"/>
    </source>
</evidence>
<dbReference type="Gene3D" id="3.30.200.20">
    <property type="entry name" value="Phosphorylase Kinase, domain 1"/>
    <property type="match status" value="1"/>
</dbReference>
<accession>A0A1F5PJN2</accession>
<feature type="domain" description="SAICAR synthetase/ADE2 N-terminal" evidence="9">
    <location>
        <begin position="27"/>
        <end position="272"/>
    </location>
</feature>
<dbReference type="Pfam" id="PF01259">
    <property type="entry name" value="SAICAR_synt"/>
    <property type="match status" value="1"/>
</dbReference>
<protein>
    <recommendedName>
        <fullName evidence="8">Phosphoribosylaminoimidazole-succinocarboxamide synthase</fullName>
        <ecNumber evidence="8">6.3.2.6</ecNumber>
    </recommendedName>
    <alternativeName>
        <fullName evidence="8">SAICAR synthetase</fullName>
    </alternativeName>
</protein>
<dbReference type="InterPro" id="IPR028923">
    <property type="entry name" value="SAICAR_synt/ADE2_N"/>
</dbReference>
<dbReference type="GO" id="GO:0005524">
    <property type="term" value="F:ATP binding"/>
    <property type="evidence" value="ECO:0007669"/>
    <property type="project" value="UniProtKB-KW"/>
</dbReference>
<dbReference type="PANTHER" id="PTHR43700:SF1">
    <property type="entry name" value="PHOSPHORIBOSYLAMINOIMIDAZOLE-SUCCINOCARBOXAMIDE SYNTHASE"/>
    <property type="match status" value="1"/>
</dbReference>
<evidence type="ECO:0000256" key="5">
    <source>
        <dbReference type="ARBA" id="ARBA00022755"/>
    </source>
</evidence>
<reference evidence="10 11" key="1">
    <citation type="journal article" date="2016" name="Nat. Commun.">
        <title>Thousands of microbial genomes shed light on interconnected biogeochemical processes in an aquifer system.</title>
        <authorList>
            <person name="Anantharaman K."/>
            <person name="Brown C.T."/>
            <person name="Hug L.A."/>
            <person name="Sharon I."/>
            <person name="Castelle C.J."/>
            <person name="Probst A.J."/>
            <person name="Thomas B.C."/>
            <person name="Singh A."/>
            <person name="Wilkins M.J."/>
            <person name="Karaoz U."/>
            <person name="Brodie E.L."/>
            <person name="Williams K.H."/>
            <person name="Hubbard S.S."/>
            <person name="Banfield J.F."/>
        </authorList>
    </citation>
    <scope>NUCLEOTIDE SEQUENCE [LARGE SCALE GENOMIC DNA]</scope>
</reference>
<dbReference type="AlphaFoldDB" id="A0A1F5PJN2"/>
<evidence type="ECO:0000259" key="9">
    <source>
        <dbReference type="Pfam" id="PF01259"/>
    </source>
</evidence>
<evidence type="ECO:0000256" key="1">
    <source>
        <dbReference type="ARBA" id="ARBA00004672"/>
    </source>
</evidence>
<gene>
    <name evidence="8" type="primary">purC</name>
    <name evidence="10" type="ORF">A3E29_03450</name>
</gene>
<comment type="similarity">
    <text evidence="2 8">Belongs to the SAICAR synthetase family.</text>
</comment>
<evidence type="ECO:0000313" key="11">
    <source>
        <dbReference type="Proteomes" id="UP000177682"/>
    </source>
</evidence>
<dbReference type="UniPathway" id="UPA00074">
    <property type="reaction ID" value="UER00131"/>
</dbReference>
<dbReference type="GO" id="GO:0004639">
    <property type="term" value="F:phosphoribosylaminoimidazolesuccinocarboxamide synthase activity"/>
    <property type="evidence" value="ECO:0007669"/>
    <property type="project" value="UniProtKB-UniRule"/>
</dbReference>